<dbReference type="OrthoDB" id="1048788at2"/>
<dbReference type="AlphaFoldDB" id="A0A4V6PSE9"/>
<gene>
    <name evidence="2" type="ORF">CLV32_2014</name>
</gene>
<keyword evidence="3" id="KW-1185">Reference proteome</keyword>
<sequence>MQQGYRGYRSALRNLVIWLIISLLVFLFGLNGPLVENMYSDHLYQYIAIPLRCLSSLLPFSLGDVIYFLLIILLIWGIFRAYLSLKAGKFKKMAWIQQGLRSINLILILYVAFKLLWGLNYSRPSITTRLGISQEKYTPEQLLRLSAFLINRINTVQRGRALSTTINKKPYTLPELQAGAVASYKDLATQNPFFIYRQPVLKGVISEQLITDIGLEGYYAPVSGEANINMLIPQTERPFVTCHEISHQLGIAREDEANLIGYMVATNSQDLNFQYSGYYDVLRNVLFEIRIKSPESYKQVLSTINLGTIKDFRRDREFWSKYNGDMSAYMGTALDSFLKMNNQKKGIDSYQDIVIWLYNIHKKDL</sequence>
<name>A0A4V6PSE9_9SPHI</name>
<evidence type="ECO:0000313" key="2">
    <source>
        <dbReference type="EMBL" id="TDO23028.1"/>
    </source>
</evidence>
<accession>A0A4V6PSE9</accession>
<feature type="transmembrane region" description="Helical" evidence="1">
    <location>
        <begin position="12"/>
        <end position="30"/>
    </location>
</feature>
<evidence type="ECO:0000256" key="1">
    <source>
        <dbReference type="SAM" id="Phobius"/>
    </source>
</evidence>
<dbReference type="RefSeq" id="WP_133554872.1">
    <property type="nucleotide sequence ID" value="NZ_SNWM01000002.1"/>
</dbReference>
<evidence type="ECO:0000313" key="3">
    <source>
        <dbReference type="Proteomes" id="UP000295499"/>
    </source>
</evidence>
<comment type="caution">
    <text evidence="2">The sequence shown here is derived from an EMBL/GenBank/DDBJ whole genome shotgun (WGS) entry which is preliminary data.</text>
</comment>
<feature type="transmembrane region" description="Helical" evidence="1">
    <location>
        <begin position="65"/>
        <end position="83"/>
    </location>
</feature>
<keyword evidence="1" id="KW-1133">Transmembrane helix</keyword>
<dbReference type="InterPro" id="IPR024294">
    <property type="entry name" value="DUF3810"/>
</dbReference>
<keyword evidence="1" id="KW-0812">Transmembrane</keyword>
<reference evidence="2 3" key="1">
    <citation type="submission" date="2019-03" db="EMBL/GenBank/DDBJ databases">
        <title>Genomic Encyclopedia of Archaeal and Bacterial Type Strains, Phase II (KMG-II): from individual species to whole genera.</title>
        <authorList>
            <person name="Goeker M."/>
        </authorList>
    </citation>
    <scope>NUCLEOTIDE SEQUENCE [LARGE SCALE GENOMIC DNA]</scope>
    <source>
        <strain evidence="2 3">DSM 19034</strain>
    </source>
</reference>
<dbReference type="Pfam" id="PF12725">
    <property type="entry name" value="DUF3810"/>
    <property type="match status" value="1"/>
</dbReference>
<proteinExistence type="predicted"/>
<dbReference type="EMBL" id="SNWM01000002">
    <property type="protein sequence ID" value="TDO23028.1"/>
    <property type="molecule type" value="Genomic_DNA"/>
</dbReference>
<dbReference type="Proteomes" id="UP000295499">
    <property type="component" value="Unassembled WGS sequence"/>
</dbReference>
<feature type="transmembrane region" description="Helical" evidence="1">
    <location>
        <begin position="103"/>
        <end position="119"/>
    </location>
</feature>
<protein>
    <submittedName>
        <fullName evidence="2">Uncharacterized protein DUF3810</fullName>
    </submittedName>
</protein>
<keyword evidence="1" id="KW-0472">Membrane</keyword>
<organism evidence="2 3">
    <name type="scientific">Pedobacter duraquae</name>
    <dbReference type="NCBI Taxonomy" id="425511"/>
    <lineage>
        <taxon>Bacteria</taxon>
        <taxon>Pseudomonadati</taxon>
        <taxon>Bacteroidota</taxon>
        <taxon>Sphingobacteriia</taxon>
        <taxon>Sphingobacteriales</taxon>
        <taxon>Sphingobacteriaceae</taxon>
        <taxon>Pedobacter</taxon>
    </lineage>
</organism>